<dbReference type="Proteomes" id="UP001371224">
    <property type="component" value="Unassembled WGS sequence"/>
</dbReference>
<keyword evidence="3" id="KW-1185">Reference proteome</keyword>
<evidence type="ECO:0000259" key="1">
    <source>
        <dbReference type="Pfam" id="PF00144"/>
    </source>
</evidence>
<dbReference type="PANTHER" id="PTHR43283">
    <property type="entry name" value="BETA-LACTAMASE-RELATED"/>
    <property type="match status" value="1"/>
</dbReference>
<dbReference type="InterPro" id="IPR012338">
    <property type="entry name" value="Beta-lactam/transpept-like"/>
</dbReference>
<proteinExistence type="predicted"/>
<dbReference type="EMBL" id="JBBDGM010000006">
    <property type="protein sequence ID" value="MEJ1088477.1"/>
    <property type="molecule type" value="Genomic_DNA"/>
</dbReference>
<dbReference type="SUPFAM" id="SSF56601">
    <property type="entry name" value="beta-lactamase/transpeptidase-like"/>
    <property type="match status" value="1"/>
</dbReference>
<dbReference type="Pfam" id="PF00144">
    <property type="entry name" value="Beta-lactamase"/>
    <property type="match status" value="1"/>
</dbReference>
<dbReference type="GO" id="GO:0016787">
    <property type="term" value="F:hydrolase activity"/>
    <property type="evidence" value="ECO:0007669"/>
    <property type="project" value="UniProtKB-KW"/>
</dbReference>
<dbReference type="InterPro" id="IPR050789">
    <property type="entry name" value="Diverse_Enzym_Activities"/>
</dbReference>
<gene>
    <name evidence="2" type="ORF">WDU99_09140</name>
</gene>
<dbReference type="RefSeq" id="WP_337332139.1">
    <property type="nucleotide sequence ID" value="NZ_JBBDGM010000006.1"/>
</dbReference>
<sequence length="390" mass="42546">MTDLTFAGPRTRVSRYPDAERQPTLDTWQDAPHSKWAFAHVSEYVPTAVIRQTPVDRAGTSNLAALATVGDIGARLEASHTDAFLVVRDGERIAEYRRPGFGERDGHLLMSVSKSLCGIVVGTLIDDGLIDAAETVSVYLPELADSAYGDATVQQVLDMTVAVDYDENYRDERSHVQAQDRIAGWRTRLATDPENTYDFLLQLRKSGSHGRRFQYCSADTDVLAWLIESVTGSRYADVLADRLWQPLGCDHDASITVDAAGFAFANGGISCTAGDLARVGRLMLAGGRIDGRRVVSADWVASTMAGGDVDAVQDLIIQDVHPNVSYRNQWWSTGNERGNVYAVGIHGQYIWLDPPTSTVIVKLSSCPEPVTADWNALHATLFRDVCAAVG</sequence>
<dbReference type="Gene3D" id="3.40.710.10">
    <property type="entry name" value="DD-peptidase/beta-lactamase superfamily"/>
    <property type="match status" value="1"/>
</dbReference>
<protein>
    <submittedName>
        <fullName evidence="2">Serine hydrolase</fullName>
        <ecNumber evidence="2">3.-.-.-</ecNumber>
    </submittedName>
</protein>
<dbReference type="InterPro" id="IPR001466">
    <property type="entry name" value="Beta-lactam-related"/>
</dbReference>
<comment type="caution">
    <text evidence="2">The sequence shown here is derived from an EMBL/GenBank/DDBJ whole genome shotgun (WGS) entry which is preliminary data.</text>
</comment>
<evidence type="ECO:0000313" key="3">
    <source>
        <dbReference type="Proteomes" id="UP001371224"/>
    </source>
</evidence>
<dbReference type="EC" id="3.-.-.-" evidence="2"/>
<reference evidence="2 3" key="1">
    <citation type="submission" date="2024-02" db="EMBL/GenBank/DDBJ databases">
        <authorList>
            <person name="Saticioglu I.B."/>
        </authorList>
    </citation>
    <scope>NUCLEOTIDE SEQUENCE [LARGE SCALE GENOMIC DNA]</scope>
    <source>
        <strain evidence="2 3">Mu-80</strain>
    </source>
</reference>
<dbReference type="PANTHER" id="PTHR43283:SF7">
    <property type="entry name" value="BETA-LACTAMASE-RELATED DOMAIN-CONTAINING PROTEIN"/>
    <property type="match status" value="1"/>
</dbReference>
<name>A0ABU8LAX5_9MICO</name>
<accession>A0ABU8LAX5</accession>
<keyword evidence="2" id="KW-0378">Hydrolase</keyword>
<feature type="domain" description="Beta-lactamase-related" evidence="1">
    <location>
        <begin position="82"/>
        <end position="369"/>
    </location>
</feature>
<evidence type="ECO:0000313" key="2">
    <source>
        <dbReference type="EMBL" id="MEJ1088477.1"/>
    </source>
</evidence>
<organism evidence="2 3">
    <name type="scientific">Microbacterium bandirmense</name>
    <dbReference type="NCBI Taxonomy" id="3122050"/>
    <lineage>
        <taxon>Bacteria</taxon>
        <taxon>Bacillati</taxon>
        <taxon>Actinomycetota</taxon>
        <taxon>Actinomycetes</taxon>
        <taxon>Micrococcales</taxon>
        <taxon>Microbacteriaceae</taxon>
        <taxon>Microbacterium</taxon>
    </lineage>
</organism>